<dbReference type="EMBL" id="MLJW01000811">
    <property type="protein sequence ID" value="OIQ82381.1"/>
    <property type="molecule type" value="Genomic_DNA"/>
</dbReference>
<dbReference type="InterPro" id="IPR036188">
    <property type="entry name" value="FAD/NAD-bd_sf"/>
</dbReference>
<dbReference type="GO" id="GO:0071949">
    <property type="term" value="F:FAD binding"/>
    <property type="evidence" value="ECO:0007669"/>
    <property type="project" value="InterPro"/>
</dbReference>
<organism evidence="2">
    <name type="scientific">mine drainage metagenome</name>
    <dbReference type="NCBI Taxonomy" id="410659"/>
    <lineage>
        <taxon>unclassified sequences</taxon>
        <taxon>metagenomes</taxon>
        <taxon>ecological metagenomes</taxon>
    </lineage>
</organism>
<dbReference type="Gene3D" id="3.50.50.60">
    <property type="entry name" value="FAD/NAD(P)-binding domain"/>
    <property type="match status" value="1"/>
</dbReference>
<keyword evidence="2" id="KW-0560">Oxidoreductase</keyword>
<dbReference type="GO" id="GO:0008688">
    <property type="term" value="F:3-(3-hydroxyphenyl)propionate hydroxylase activity"/>
    <property type="evidence" value="ECO:0007669"/>
    <property type="project" value="UniProtKB-EC"/>
</dbReference>
<dbReference type="PRINTS" id="PR00420">
    <property type="entry name" value="RNGMNOXGNASE"/>
</dbReference>
<gene>
    <name evidence="2" type="primary">mhpA_1</name>
    <name evidence="2" type="ORF">GALL_358340</name>
</gene>
<dbReference type="AlphaFoldDB" id="A0A1J5R2J0"/>
<dbReference type="PANTHER" id="PTHR42685:SF19">
    <property type="entry name" value="POSSIBLE OXIDOREDUCTASE"/>
    <property type="match status" value="1"/>
</dbReference>
<comment type="caution">
    <text evidence="2">The sequence shown here is derived from an EMBL/GenBank/DDBJ whole genome shotgun (WGS) entry which is preliminary data.</text>
</comment>
<dbReference type="SUPFAM" id="SSF51905">
    <property type="entry name" value="FAD/NAD(P)-binding domain"/>
    <property type="match status" value="1"/>
</dbReference>
<evidence type="ECO:0000313" key="2">
    <source>
        <dbReference type="EMBL" id="OIQ82381.1"/>
    </source>
</evidence>
<dbReference type="EC" id="1.14.13.127" evidence="2"/>
<feature type="domain" description="FAD-binding" evidence="1">
    <location>
        <begin position="6"/>
        <end position="160"/>
    </location>
</feature>
<accession>A0A1J5R2J0</accession>
<sequence>MSADVDADVIVAGGGPVGLATAIEARLAGLSVVVVEPRVGAIDKACGEGLMPGAVAALARLGVDPDGHPLTGISYRDHRRHVDHTFRGVPGRGVRRTVLHAALLDRSAALGVDRVVARVTGVSQGATGVEAAGVRARWLLACDGLHSPVRRLVGLEATGSRWPRRTPAPRFGLRRHFAVAPWSSMVEVHWGTDVEAYVTPVGSAEVGIALLGPRGADFAAALASFPSLSRRLDGLEPTTAVRGAGPLRQRTTARTTGRVRLVGDASGYVDALTGEGLRVGFAQARAAIAHLDDAAAYEQAWLAATRGYRVLTSGLVAWATSPARPAIVPAAKAAPWLFGTVVDALAR</sequence>
<evidence type="ECO:0000259" key="1">
    <source>
        <dbReference type="Pfam" id="PF01494"/>
    </source>
</evidence>
<proteinExistence type="predicted"/>
<protein>
    <submittedName>
        <fullName evidence="2">3-(3-hydroxy-phenyl)propionate/3-hydroxycinnamic acid hydroxylase</fullName>
        <ecNumber evidence="2">1.14.13.127</ecNumber>
    </submittedName>
</protein>
<dbReference type="Pfam" id="PF01494">
    <property type="entry name" value="FAD_binding_3"/>
    <property type="match status" value="1"/>
</dbReference>
<name>A0A1J5R2J0_9ZZZZ</name>
<reference evidence="2" key="1">
    <citation type="submission" date="2016-10" db="EMBL/GenBank/DDBJ databases">
        <title>Sequence of Gallionella enrichment culture.</title>
        <authorList>
            <person name="Poehlein A."/>
            <person name="Muehling M."/>
            <person name="Daniel R."/>
        </authorList>
    </citation>
    <scope>NUCLEOTIDE SEQUENCE</scope>
</reference>
<dbReference type="InterPro" id="IPR050407">
    <property type="entry name" value="Geranylgeranyl_reductase"/>
</dbReference>
<dbReference type="InterPro" id="IPR002938">
    <property type="entry name" value="FAD-bd"/>
</dbReference>
<dbReference type="PANTHER" id="PTHR42685">
    <property type="entry name" value="GERANYLGERANYL DIPHOSPHATE REDUCTASE"/>
    <property type="match status" value="1"/>
</dbReference>